<accession>A0A0A8R8J9</accession>
<evidence type="ECO:0000256" key="1">
    <source>
        <dbReference type="SAM" id="MobiDB-lite"/>
    </source>
</evidence>
<organism evidence="2">
    <name type="scientific">Giardia intestinalis</name>
    <name type="common">Giardia lamblia</name>
    <dbReference type="NCBI Taxonomy" id="5741"/>
    <lineage>
        <taxon>Eukaryota</taxon>
        <taxon>Metamonada</taxon>
        <taxon>Diplomonadida</taxon>
        <taxon>Hexamitidae</taxon>
        <taxon>Giardiinae</taxon>
        <taxon>Giardia</taxon>
    </lineage>
</organism>
<feature type="non-terminal residue" evidence="2">
    <location>
        <position position="1"/>
    </location>
</feature>
<feature type="compositionally biased region" description="Basic and acidic residues" evidence="1">
    <location>
        <begin position="139"/>
        <end position="149"/>
    </location>
</feature>
<evidence type="ECO:0000313" key="2">
    <source>
        <dbReference type="EMBL" id="CEH24407.1"/>
    </source>
</evidence>
<name>A0A0A8R8J9_GIAIN</name>
<sequence>PPRRRRHACEDDQGRHRAPRQTHPDRVEEAPGIVRGHPRGSQEVCRQHVPDDQGGDRHHGRKLPQVSCWDGRHAQQRRDEPPEPDRHPQRRHRSPQEGGPQEPERPRDRHRHGERREEEDVWPAQRESRRGLRPHLRCHREGDDRPREGRQRRHDRGPHKHE</sequence>
<feature type="region of interest" description="Disordered" evidence="1">
    <location>
        <begin position="1"/>
        <end position="162"/>
    </location>
</feature>
<feature type="compositionally biased region" description="Basic and acidic residues" evidence="1">
    <location>
        <begin position="70"/>
        <end position="87"/>
    </location>
</feature>
<reference evidence="2" key="1">
    <citation type="submission" date="2014-10" db="EMBL/GenBank/DDBJ databases">
        <title>Molecular typing of Giardia duodenalis isolates from humans and livestock in Slovenia.</title>
        <authorList>
            <person name="Soba B."/>
            <person name="Islamovic S."/>
            <person name="Skvarc M."/>
            <person name="Caccio S.M."/>
        </authorList>
    </citation>
    <scope>NUCLEOTIDE SEQUENCE</scope>
    <source>
        <strain evidence="2">Assemblage B</strain>
    </source>
</reference>
<gene>
    <name evidence="2" type="primary">bg</name>
</gene>
<protein>
    <submittedName>
        <fullName evidence="2">Beta-giardin</fullName>
    </submittedName>
</protein>
<feature type="compositionally biased region" description="Basic and acidic residues" evidence="1">
    <location>
        <begin position="45"/>
        <end position="57"/>
    </location>
</feature>
<feature type="compositionally biased region" description="Basic residues" evidence="1">
    <location>
        <begin position="150"/>
        <end position="162"/>
    </location>
</feature>
<feature type="non-terminal residue" evidence="2">
    <location>
        <position position="162"/>
    </location>
</feature>
<proteinExistence type="predicted"/>
<dbReference type="EMBL" id="LN626346">
    <property type="protein sequence ID" value="CEH24407.1"/>
    <property type="molecule type" value="Genomic_DNA"/>
</dbReference>
<dbReference type="AlphaFoldDB" id="A0A0A8R8J9"/>